<dbReference type="PANTHER" id="PTHR33594">
    <property type="entry name" value="SUPERFAMILY HYDROLASE, PUTATIVE (AFU_ORTHOLOGUE AFUA_1G03035)-RELATED"/>
    <property type="match status" value="1"/>
</dbReference>
<gene>
    <name evidence="2" type="ORF">A2733_00105</name>
</gene>
<name>A0A1F6V3W7_9BACT</name>
<dbReference type="Proteomes" id="UP000178985">
    <property type="component" value="Unassembled WGS sequence"/>
</dbReference>
<evidence type="ECO:0000259" key="1">
    <source>
        <dbReference type="SMART" id="SM00471"/>
    </source>
</evidence>
<organism evidence="2 3">
    <name type="scientific">Candidatus Nomurabacteria bacterium RIFCSPHIGHO2_01_FULL_40_20</name>
    <dbReference type="NCBI Taxonomy" id="1801738"/>
    <lineage>
        <taxon>Bacteria</taxon>
        <taxon>Candidatus Nomuraibacteriota</taxon>
    </lineage>
</organism>
<dbReference type="Gene3D" id="1.10.3210.50">
    <property type="match status" value="1"/>
</dbReference>
<dbReference type="AlphaFoldDB" id="A0A1F6V3W7"/>
<dbReference type="SMART" id="SM00471">
    <property type="entry name" value="HDc"/>
    <property type="match status" value="1"/>
</dbReference>
<dbReference type="EMBL" id="MFTO01000002">
    <property type="protein sequence ID" value="OGI64367.1"/>
    <property type="molecule type" value="Genomic_DNA"/>
</dbReference>
<feature type="domain" description="HD/PDEase" evidence="1">
    <location>
        <begin position="23"/>
        <end position="144"/>
    </location>
</feature>
<protein>
    <recommendedName>
        <fullName evidence="1">HD/PDEase domain-containing protein</fullName>
    </recommendedName>
</protein>
<dbReference type="InterPro" id="IPR003607">
    <property type="entry name" value="HD/PDEase_dom"/>
</dbReference>
<dbReference type="PANTHER" id="PTHR33594:SF1">
    <property type="entry name" value="HD_PDEASE DOMAIN-CONTAINING PROTEIN"/>
    <property type="match status" value="1"/>
</dbReference>
<comment type="caution">
    <text evidence="2">The sequence shown here is derived from an EMBL/GenBank/DDBJ whole genome shotgun (WGS) entry which is preliminary data.</text>
</comment>
<proteinExistence type="predicted"/>
<sequence>MDELEKYKKLLEDKIHKMFRKDSTGHDLYHLNRVYNLALHLQEKEGGDRLVIGISAFLHDVHRIMEKETGKFCPPKDSLPIISKLLEEVSFPKEKIDNVLHCIEFHEEYNFSKEGKTVSDIETLILQDTDNLDAIGAIGIGRTFTFGGSHNVPMWIPERPFDREYFDESKKDSSTLHHFHSKLIKLKDNMNTETGKKMAQARHEYMLGFIKQFISEWKGEV</sequence>
<dbReference type="SUPFAM" id="SSF109604">
    <property type="entry name" value="HD-domain/PDEase-like"/>
    <property type="match status" value="1"/>
</dbReference>
<accession>A0A1F6V3W7</accession>
<evidence type="ECO:0000313" key="2">
    <source>
        <dbReference type="EMBL" id="OGI64367.1"/>
    </source>
</evidence>
<evidence type="ECO:0000313" key="3">
    <source>
        <dbReference type="Proteomes" id="UP000178985"/>
    </source>
</evidence>
<dbReference type="CDD" id="cd00077">
    <property type="entry name" value="HDc"/>
    <property type="match status" value="1"/>
</dbReference>
<reference evidence="2 3" key="1">
    <citation type="journal article" date="2016" name="Nat. Commun.">
        <title>Thousands of microbial genomes shed light on interconnected biogeochemical processes in an aquifer system.</title>
        <authorList>
            <person name="Anantharaman K."/>
            <person name="Brown C.T."/>
            <person name="Hug L.A."/>
            <person name="Sharon I."/>
            <person name="Castelle C.J."/>
            <person name="Probst A.J."/>
            <person name="Thomas B.C."/>
            <person name="Singh A."/>
            <person name="Wilkins M.J."/>
            <person name="Karaoz U."/>
            <person name="Brodie E.L."/>
            <person name="Williams K.H."/>
            <person name="Hubbard S.S."/>
            <person name="Banfield J.F."/>
        </authorList>
    </citation>
    <scope>NUCLEOTIDE SEQUENCE [LARGE SCALE GENOMIC DNA]</scope>
</reference>